<dbReference type="SMART" id="SM00052">
    <property type="entry name" value="EAL"/>
    <property type="match status" value="1"/>
</dbReference>
<dbReference type="STRING" id="198312.SAMN02745193_00147"/>
<dbReference type="InterPro" id="IPR001633">
    <property type="entry name" value="EAL_dom"/>
</dbReference>
<dbReference type="InterPro" id="IPR000700">
    <property type="entry name" value="PAS-assoc_C"/>
</dbReference>
<feature type="domain" description="PAC" evidence="2">
    <location>
        <begin position="308"/>
        <end position="362"/>
    </location>
</feature>
<dbReference type="Pfam" id="PF08448">
    <property type="entry name" value="PAS_4"/>
    <property type="match status" value="1"/>
</dbReference>
<dbReference type="PANTHER" id="PTHR44757:SF2">
    <property type="entry name" value="BIOFILM ARCHITECTURE MAINTENANCE PROTEIN MBAA"/>
    <property type="match status" value="1"/>
</dbReference>
<gene>
    <name evidence="5" type="ORF">SAMN02745193_00147</name>
</gene>
<evidence type="ECO:0000259" key="2">
    <source>
        <dbReference type="PROSITE" id="PS50113"/>
    </source>
</evidence>
<sequence>MTVNAERVTEPSTSSASLLSADLPVSVVLGLSDKGDMDWARLRGLQLAATAKLSLYRAIANAILAVFVAQIYLGKVGLIGFGLWAVLLAALQWRSTRLNLTLADINRCRITRTELRQQSLTAVLSGLVWGGAVLTFPFFGNLADLMAMLLVIAILCAASVFFYTAAPIGIVFFLIILGACTMIQLAFAGAWFAMVATLLFVIVALLGTIEMGRNFLTARLAEATIAEKEQVVSLLLREFEENEADWLWEIDVTRRLRSVSPRFAFALGRPQVEVEGMPLLELVAGRSWASGQFPQSLHDLAEQLKNRENFSNMPVQVSILGEERWWELSGTPMRDEHGRFTGFRGVGSDVTEQRKSSEKIAYLARYDTLTQLPNRLQLTEALGEALRYAAQWRSRCALLMVDLDRFKSVNDSLGHMTGDKLLAQVSARLQSLMEENQMCGRLGGDEFAIVIRDLQKADEMNQLAKRVIDRLSEPYQVDQHTLYVGASVGSAMGPRDGKSVEELMRNADLALYRAKDTGGAEHCQFEPVLHASAEERRQLEVALRKALGRDEMELHYQPVVDARSESVVGFEALVRWNSADHGFVSPGKFIPLAEDTRLIVPIGKWVMRKACEEARNWPDHIKVNVNVSPEQLLEPGFHQEVVEALAASGLRPERLEVEVTESIFLRDASVARNALEQVMALGCSVALDDFGTGYSSLGYIRKLRFSTIKVDRTFVQGAAQGSAESLAIINAVVAMANSLNMTTTAEGVETAEEAELIRNLGCDKIQGYYFGRPMASHDARQLFPGLAQRRA</sequence>
<dbReference type="CDD" id="cd01948">
    <property type="entry name" value="EAL"/>
    <property type="match status" value="1"/>
</dbReference>
<dbReference type="SUPFAM" id="SSF141868">
    <property type="entry name" value="EAL domain-like"/>
    <property type="match status" value="1"/>
</dbReference>
<evidence type="ECO:0000256" key="1">
    <source>
        <dbReference type="SAM" id="Phobius"/>
    </source>
</evidence>
<dbReference type="InterPro" id="IPR000160">
    <property type="entry name" value="GGDEF_dom"/>
</dbReference>
<evidence type="ECO:0000313" key="6">
    <source>
        <dbReference type="Proteomes" id="UP000184391"/>
    </source>
</evidence>
<keyword evidence="1" id="KW-1133">Transmembrane helix</keyword>
<dbReference type="NCBIfam" id="TIGR00254">
    <property type="entry name" value="GGDEF"/>
    <property type="match status" value="1"/>
</dbReference>
<dbReference type="AlphaFoldDB" id="A0A1M7RQ56"/>
<feature type="transmembrane region" description="Helical" evidence="1">
    <location>
        <begin position="145"/>
        <end position="178"/>
    </location>
</feature>
<accession>A0A1M7RQ56</accession>
<keyword evidence="1" id="KW-0812">Transmembrane</keyword>
<evidence type="ECO:0000313" key="5">
    <source>
        <dbReference type="EMBL" id="SHN48425.1"/>
    </source>
</evidence>
<evidence type="ECO:0000259" key="3">
    <source>
        <dbReference type="PROSITE" id="PS50883"/>
    </source>
</evidence>
<reference evidence="6" key="1">
    <citation type="submission" date="2016-12" db="EMBL/GenBank/DDBJ databases">
        <authorList>
            <person name="Varghese N."/>
            <person name="Submissions S."/>
        </authorList>
    </citation>
    <scope>NUCLEOTIDE SEQUENCE [LARGE SCALE GENOMIC DNA]</scope>
    <source>
        <strain evidence="6">DSM 11032</strain>
    </source>
</reference>
<dbReference type="InterPro" id="IPR052155">
    <property type="entry name" value="Biofilm_reg_signaling"/>
</dbReference>
<dbReference type="InterPro" id="IPR013656">
    <property type="entry name" value="PAS_4"/>
</dbReference>
<dbReference type="CDD" id="cd01949">
    <property type="entry name" value="GGDEF"/>
    <property type="match status" value="1"/>
</dbReference>
<dbReference type="PROSITE" id="PS50887">
    <property type="entry name" value="GGDEF"/>
    <property type="match status" value="1"/>
</dbReference>
<dbReference type="SMART" id="SM00267">
    <property type="entry name" value="GGDEF"/>
    <property type="match status" value="1"/>
</dbReference>
<feature type="transmembrane region" description="Helical" evidence="1">
    <location>
        <begin position="120"/>
        <end position="139"/>
    </location>
</feature>
<dbReference type="Gene3D" id="3.20.20.450">
    <property type="entry name" value="EAL domain"/>
    <property type="match status" value="1"/>
</dbReference>
<feature type="transmembrane region" description="Helical" evidence="1">
    <location>
        <begin position="53"/>
        <end position="73"/>
    </location>
</feature>
<dbReference type="InterPro" id="IPR035919">
    <property type="entry name" value="EAL_sf"/>
</dbReference>
<feature type="transmembrane region" description="Helical" evidence="1">
    <location>
        <begin position="79"/>
        <end position="100"/>
    </location>
</feature>
<feature type="domain" description="GGDEF" evidence="4">
    <location>
        <begin position="394"/>
        <end position="527"/>
    </location>
</feature>
<dbReference type="InterPro" id="IPR043128">
    <property type="entry name" value="Rev_trsase/Diguanyl_cyclase"/>
</dbReference>
<dbReference type="InterPro" id="IPR000014">
    <property type="entry name" value="PAS"/>
</dbReference>
<dbReference type="InterPro" id="IPR029787">
    <property type="entry name" value="Nucleotide_cyclase"/>
</dbReference>
<protein>
    <submittedName>
        <fullName evidence="5">PAS domain S-box-containing protein/diguanylate cyclase (GGDEF) domain-containing protein</fullName>
    </submittedName>
</protein>
<organism evidence="5 6">
    <name type="scientific">Erythrobacter sanguineus</name>
    <dbReference type="NCBI Taxonomy" id="198312"/>
    <lineage>
        <taxon>Bacteria</taxon>
        <taxon>Pseudomonadati</taxon>
        <taxon>Pseudomonadota</taxon>
        <taxon>Alphaproteobacteria</taxon>
        <taxon>Sphingomonadales</taxon>
        <taxon>Erythrobacteraceae</taxon>
        <taxon>Erythrobacter/Porphyrobacter group</taxon>
        <taxon>Erythrobacter</taxon>
    </lineage>
</organism>
<dbReference type="SUPFAM" id="SSF55785">
    <property type="entry name" value="PYP-like sensor domain (PAS domain)"/>
    <property type="match status" value="1"/>
</dbReference>
<feature type="transmembrane region" description="Helical" evidence="1">
    <location>
        <begin position="185"/>
        <end position="209"/>
    </location>
</feature>
<keyword evidence="6" id="KW-1185">Reference proteome</keyword>
<dbReference type="Gene3D" id="3.30.450.20">
    <property type="entry name" value="PAS domain"/>
    <property type="match status" value="1"/>
</dbReference>
<dbReference type="NCBIfam" id="TIGR00229">
    <property type="entry name" value="sensory_box"/>
    <property type="match status" value="1"/>
</dbReference>
<dbReference type="Gene3D" id="3.30.70.270">
    <property type="match status" value="1"/>
</dbReference>
<dbReference type="PROSITE" id="PS50883">
    <property type="entry name" value="EAL"/>
    <property type="match status" value="1"/>
</dbReference>
<dbReference type="PROSITE" id="PS50113">
    <property type="entry name" value="PAC"/>
    <property type="match status" value="1"/>
</dbReference>
<feature type="domain" description="EAL" evidence="3">
    <location>
        <begin position="536"/>
        <end position="787"/>
    </location>
</feature>
<dbReference type="PANTHER" id="PTHR44757">
    <property type="entry name" value="DIGUANYLATE CYCLASE DGCP"/>
    <property type="match status" value="1"/>
</dbReference>
<dbReference type="SUPFAM" id="SSF55073">
    <property type="entry name" value="Nucleotide cyclase"/>
    <property type="match status" value="1"/>
</dbReference>
<dbReference type="Proteomes" id="UP000184391">
    <property type="component" value="Unassembled WGS sequence"/>
</dbReference>
<dbReference type="Pfam" id="PF00990">
    <property type="entry name" value="GGDEF"/>
    <property type="match status" value="1"/>
</dbReference>
<keyword evidence="1" id="KW-0472">Membrane</keyword>
<evidence type="ECO:0000259" key="4">
    <source>
        <dbReference type="PROSITE" id="PS50887"/>
    </source>
</evidence>
<dbReference type="Pfam" id="PF00563">
    <property type="entry name" value="EAL"/>
    <property type="match status" value="1"/>
</dbReference>
<name>A0A1M7RQ56_9SPHN</name>
<dbReference type="CDD" id="cd00130">
    <property type="entry name" value="PAS"/>
    <property type="match status" value="1"/>
</dbReference>
<dbReference type="EMBL" id="FRDF01000001">
    <property type="protein sequence ID" value="SHN48425.1"/>
    <property type="molecule type" value="Genomic_DNA"/>
</dbReference>
<proteinExistence type="predicted"/>
<dbReference type="InterPro" id="IPR035965">
    <property type="entry name" value="PAS-like_dom_sf"/>
</dbReference>